<sequence length="236" mass="25526">MNDSLHVWITGASRGIGAAIAQVLGETHRCTLSGRNAESIDQVAMILPGDHAAAVVCDVADMTSVRKAHTAAVERFGPVDVLVNNAGIGIFKPLLDLSDQEFEDTIDINLKGIFNCLRVVLPSMKHRRQGMIITMNSIAAVTNYAGCTVYGASKAGALALTRSLRTEVRDYGVKVVDLLVGATSTDIWDAKARDEFADRMMSALDVAHQVDDIVRGFSNPRTHIEELVLRPQRGDL</sequence>
<accession>A0A1M3L2F4</accession>
<dbReference type="PRINTS" id="PR00081">
    <property type="entry name" value="GDHRDH"/>
</dbReference>
<dbReference type="Proteomes" id="UP000184233">
    <property type="component" value="Unassembled WGS sequence"/>
</dbReference>
<keyword evidence="2" id="KW-0560">Oxidoreductase</keyword>
<feature type="domain" description="Ketoreductase" evidence="4">
    <location>
        <begin position="5"/>
        <end position="191"/>
    </location>
</feature>
<evidence type="ECO:0000256" key="1">
    <source>
        <dbReference type="ARBA" id="ARBA00006484"/>
    </source>
</evidence>
<reference evidence="5 6" key="1">
    <citation type="submission" date="2016-09" db="EMBL/GenBank/DDBJ databases">
        <title>Genome-resolved meta-omics ties microbial dynamics to process performance in biotechnology for thiocyanate degradation.</title>
        <authorList>
            <person name="Kantor R.S."/>
            <person name="Huddy R.J."/>
            <person name="Iyer R."/>
            <person name="Thomas B.C."/>
            <person name="Brown C.T."/>
            <person name="Anantharaman K."/>
            <person name="Tringe S."/>
            <person name="Hettich R.L."/>
            <person name="Harrison S.T."/>
            <person name="Banfield J.F."/>
        </authorList>
    </citation>
    <scope>NUCLEOTIDE SEQUENCE [LARGE SCALE GENOMIC DNA]</scope>
    <source>
        <strain evidence="5">59-99</strain>
    </source>
</reference>
<dbReference type="InterPro" id="IPR002347">
    <property type="entry name" value="SDR_fam"/>
</dbReference>
<evidence type="ECO:0000259" key="4">
    <source>
        <dbReference type="SMART" id="SM00822"/>
    </source>
</evidence>
<proteinExistence type="inferred from homology"/>
<dbReference type="PANTHER" id="PTHR43669:SF3">
    <property type="entry name" value="ALCOHOL DEHYDROGENASE, PUTATIVE (AFU_ORTHOLOGUE AFUA_3G03445)-RELATED"/>
    <property type="match status" value="1"/>
</dbReference>
<dbReference type="InterPro" id="IPR036291">
    <property type="entry name" value="NAD(P)-bd_dom_sf"/>
</dbReference>
<comment type="caution">
    <text evidence="5">The sequence shown here is derived from an EMBL/GenBank/DDBJ whole genome shotgun (WGS) entry which is preliminary data.</text>
</comment>
<dbReference type="Pfam" id="PF00106">
    <property type="entry name" value="adh_short"/>
    <property type="match status" value="1"/>
</dbReference>
<dbReference type="PROSITE" id="PS00061">
    <property type="entry name" value="ADH_SHORT"/>
    <property type="match status" value="1"/>
</dbReference>
<comment type="similarity">
    <text evidence="1 3">Belongs to the short-chain dehydrogenases/reductases (SDR) family.</text>
</comment>
<dbReference type="EMBL" id="MKVH01000013">
    <property type="protein sequence ID" value="OJX59373.1"/>
    <property type="molecule type" value="Genomic_DNA"/>
</dbReference>
<gene>
    <name evidence="5" type="ORF">BGO89_02865</name>
</gene>
<evidence type="ECO:0000256" key="3">
    <source>
        <dbReference type="RuleBase" id="RU000363"/>
    </source>
</evidence>
<dbReference type="SMART" id="SM00822">
    <property type="entry name" value="PKS_KR"/>
    <property type="match status" value="1"/>
</dbReference>
<dbReference type="CDD" id="cd05233">
    <property type="entry name" value="SDR_c"/>
    <property type="match status" value="1"/>
</dbReference>
<dbReference type="STRING" id="1895771.BGO89_02865"/>
<dbReference type="PANTHER" id="PTHR43669">
    <property type="entry name" value="5-KETO-D-GLUCONATE 5-REDUCTASE"/>
    <property type="match status" value="1"/>
</dbReference>
<evidence type="ECO:0000313" key="5">
    <source>
        <dbReference type="EMBL" id="OJX59373.1"/>
    </source>
</evidence>
<dbReference type="InterPro" id="IPR057326">
    <property type="entry name" value="KR_dom"/>
</dbReference>
<protein>
    <recommendedName>
        <fullName evidence="4">Ketoreductase domain-containing protein</fullName>
    </recommendedName>
</protein>
<dbReference type="InterPro" id="IPR020904">
    <property type="entry name" value="Sc_DH/Rdtase_CS"/>
</dbReference>
<organism evidence="5 6">
    <name type="scientific">Candidatus Kapaibacterium thiocyanatum</name>
    <dbReference type="NCBI Taxonomy" id="1895771"/>
    <lineage>
        <taxon>Bacteria</taxon>
        <taxon>Pseudomonadati</taxon>
        <taxon>Candidatus Kapaibacteriota</taxon>
        <taxon>Candidatus Kapaibacteriia</taxon>
        <taxon>Candidatus Kapaibacteriales</taxon>
        <taxon>Candidatus Kapaibacteriaceae</taxon>
        <taxon>Candidatus Kapaibacterium</taxon>
    </lineage>
</organism>
<evidence type="ECO:0000313" key="6">
    <source>
        <dbReference type="Proteomes" id="UP000184233"/>
    </source>
</evidence>
<dbReference type="SUPFAM" id="SSF51735">
    <property type="entry name" value="NAD(P)-binding Rossmann-fold domains"/>
    <property type="match status" value="1"/>
</dbReference>
<dbReference type="AlphaFoldDB" id="A0A1M3L2F4"/>
<name>A0A1M3L2F4_9BACT</name>
<dbReference type="PRINTS" id="PR00080">
    <property type="entry name" value="SDRFAMILY"/>
</dbReference>
<dbReference type="GO" id="GO:0016491">
    <property type="term" value="F:oxidoreductase activity"/>
    <property type="evidence" value="ECO:0007669"/>
    <property type="project" value="UniProtKB-KW"/>
</dbReference>
<evidence type="ECO:0000256" key="2">
    <source>
        <dbReference type="ARBA" id="ARBA00023002"/>
    </source>
</evidence>
<dbReference type="Gene3D" id="3.40.50.720">
    <property type="entry name" value="NAD(P)-binding Rossmann-like Domain"/>
    <property type="match status" value="1"/>
</dbReference>